<comment type="caution">
    <text evidence="1">The sequence shown here is derived from an EMBL/GenBank/DDBJ whole genome shotgun (WGS) entry which is preliminary data.</text>
</comment>
<evidence type="ECO:0000313" key="2">
    <source>
        <dbReference type="Proteomes" id="UP001234297"/>
    </source>
</evidence>
<proteinExistence type="predicted"/>
<dbReference type="Proteomes" id="UP001234297">
    <property type="component" value="Chromosome 11"/>
</dbReference>
<protein>
    <submittedName>
        <fullName evidence="1">Uncharacterized protein</fullName>
    </submittedName>
</protein>
<organism evidence="1 2">
    <name type="scientific">Persea americana</name>
    <name type="common">Avocado</name>
    <dbReference type="NCBI Taxonomy" id="3435"/>
    <lineage>
        <taxon>Eukaryota</taxon>
        <taxon>Viridiplantae</taxon>
        <taxon>Streptophyta</taxon>
        <taxon>Embryophyta</taxon>
        <taxon>Tracheophyta</taxon>
        <taxon>Spermatophyta</taxon>
        <taxon>Magnoliopsida</taxon>
        <taxon>Magnoliidae</taxon>
        <taxon>Laurales</taxon>
        <taxon>Lauraceae</taxon>
        <taxon>Persea</taxon>
    </lineage>
</organism>
<reference evidence="1 2" key="1">
    <citation type="journal article" date="2022" name="Hortic Res">
        <title>A haplotype resolved chromosomal level avocado genome allows analysis of novel avocado genes.</title>
        <authorList>
            <person name="Nath O."/>
            <person name="Fletcher S.J."/>
            <person name="Hayward A."/>
            <person name="Shaw L.M."/>
            <person name="Masouleh A.K."/>
            <person name="Furtado A."/>
            <person name="Henry R.J."/>
            <person name="Mitter N."/>
        </authorList>
    </citation>
    <scope>NUCLEOTIDE SEQUENCE [LARGE SCALE GENOMIC DNA]</scope>
    <source>
        <strain evidence="2">cv. Hass</strain>
    </source>
</reference>
<gene>
    <name evidence="1" type="ORF">MRB53_033885</name>
</gene>
<sequence length="1115" mass="127375">MQRSRKALLQRRALESTILGRKRLYKVYLSIAFIFCGLLFLLWISHDNSYRGLFAVIALGVDGLGVVAGKSSWFDIDMVGENIASNSTDKFIFEETISYCYDRDTCILNGETMDDFHGFLVTEETNLNSLPAVDKQEEREIPGLGVQEGVEISNLGEKAEKRTSKNERLSRSMPLGLDEFKSKSTNPKEKPTTSQAGGITHRVEPNGREYNYASANKGAKVLAFNTEAKGAYNILSKDKDKYLRNPCSAEKFVVIELSEEILLDTIEIANFEHYASNLKDFELLSSLLYPTDSWVKIGNFTATNVKHAQRFVLEEPKWARYLKLNLLSHYGSEFYCTLSVLEVYGVDAIERMLEDMMSVQDYWFGAEEPRADQPPPIPMPMYPTYRNHLHEKILDETEIEFDPGSHDMKSEISKNSVPDPLIQVRAPQAGRMPGDTVLKILMQKIQSLDLNFPVLEQYLDELNTRYGNIFKEFDDELAEKYKLLEQVRLEIKHLVKSKEVLAEDIGELVSWKYLVSQQLDGLFRDNTILRSDFERLRDNPVDIEKKVSAVIFMSFSFGFLAAIKMFIDNLVRICSSYDSEKCGRTSSAWPLMLSSSELELEPEPESFVLEIEMATFHCCTARDLFKHGPTPFLGHKPRHLEKSTSRKEFQCSSPLSKISAIFWGSRTTKEPNELDVSLGAFTLTGAPEEARTNETKPQKISLSVVSSISEISSVGWDACAVDATGSEKLNPFLTHAFLSSLEESGCAVKETGWSPSHLIAQDEHKNIIGVVPLYLKSHSYGEFVFDHSWADAYYSYGSQYYPKLQCCVPFTPVTSQRILLRDTWYKDQVFFKLLEAMKDLTAKFQVSSLHVTFPSENEWHKMKEAGFLQRIGMQYHWKNRNYKNFDEFLMDMKQSKRKNIRQERKKISAQNLTMKRLRGDEIKAKHWDSFYKFYRNTTDNKWGRAFLTRDFFRNMGSKMGDRVLLVVAEEGGELVAGALNLIGGDTLYGRLWGCLPDAYYPSLHFEACYYQAIEAAIELNLNKVEAGAQGEHKIQRGYLPVTTYSCHYILDDDFRKAIGNFLVREKDQVELVMKLIHDSGPFKEVDETATAYINIHGIHLLKTAKVFTWHDGSCP</sequence>
<keyword evidence="2" id="KW-1185">Reference proteome</keyword>
<accession>A0ACC2KWJ7</accession>
<evidence type="ECO:0000313" key="1">
    <source>
        <dbReference type="EMBL" id="KAJ8625355.1"/>
    </source>
</evidence>
<name>A0ACC2KWJ7_PERAE</name>
<dbReference type="EMBL" id="CM056819">
    <property type="protein sequence ID" value="KAJ8625355.1"/>
    <property type="molecule type" value="Genomic_DNA"/>
</dbReference>